<dbReference type="PROSITE" id="PS51228">
    <property type="entry name" value="ACB_2"/>
    <property type="match status" value="1"/>
</dbReference>
<evidence type="ECO:0000256" key="2">
    <source>
        <dbReference type="SAM" id="MobiDB-lite"/>
    </source>
</evidence>
<dbReference type="FunFam" id="1.20.80.10:FF:000010">
    <property type="entry name" value="Acyl-CoA-binding domain-containing protein 5"/>
    <property type="match status" value="1"/>
</dbReference>
<dbReference type="EMBL" id="JARKIF010000005">
    <property type="protein sequence ID" value="KAJ7638527.1"/>
    <property type="molecule type" value="Genomic_DNA"/>
</dbReference>
<gene>
    <name evidence="4" type="ORF">FB45DRAFT_903139</name>
</gene>
<keyword evidence="1" id="KW-0446">Lipid-binding</keyword>
<organism evidence="4 5">
    <name type="scientific">Roridomyces roridus</name>
    <dbReference type="NCBI Taxonomy" id="1738132"/>
    <lineage>
        <taxon>Eukaryota</taxon>
        <taxon>Fungi</taxon>
        <taxon>Dikarya</taxon>
        <taxon>Basidiomycota</taxon>
        <taxon>Agaricomycotina</taxon>
        <taxon>Agaricomycetes</taxon>
        <taxon>Agaricomycetidae</taxon>
        <taxon>Agaricales</taxon>
        <taxon>Marasmiineae</taxon>
        <taxon>Mycenaceae</taxon>
        <taxon>Roridomyces</taxon>
    </lineage>
</organism>
<evidence type="ECO:0000256" key="1">
    <source>
        <dbReference type="ARBA" id="ARBA00023121"/>
    </source>
</evidence>
<dbReference type="AlphaFoldDB" id="A0AAD7C4D8"/>
<dbReference type="GO" id="GO:0006631">
    <property type="term" value="P:fatty acid metabolic process"/>
    <property type="evidence" value="ECO:0007669"/>
    <property type="project" value="TreeGrafter"/>
</dbReference>
<dbReference type="InterPro" id="IPR014352">
    <property type="entry name" value="FERM/acyl-CoA-bd_prot_sf"/>
</dbReference>
<dbReference type="InterPro" id="IPR000582">
    <property type="entry name" value="Acyl-CoA-binding_protein"/>
</dbReference>
<dbReference type="Gene3D" id="1.20.80.10">
    <property type="match status" value="1"/>
</dbReference>
<dbReference type="Proteomes" id="UP001221142">
    <property type="component" value="Unassembled WGS sequence"/>
</dbReference>
<feature type="compositionally biased region" description="Polar residues" evidence="2">
    <location>
        <begin position="232"/>
        <end position="249"/>
    </location>
</feature>
<feature type="region of interest" description="Disordered" evidence="2">
    <location>
        <begin position="232"/>
        <end position="251"/>
    </location>
</feature>
<dbReference type="InterPro" id="IPR022408">
    <property type="entry name" value="Acyl-CoA-binding_prot_CS"/>
</dbReference>
<proteinExistence type="predicted"/>
<evidence type="ECO:0000259" key="3">
    <source>
        <dbReference type="PROSITE" id="PS51228"/>
    </source>
</evidence>
<accession>A0AAD7C4D8</accession>
<protein>
    <submittedName>
        <fullName evidence="4">Acyl CoA binding protein-domain-containing protein</fullName>
    </submittedName>
</protein>
<evidence type="ECO:0000313" key="4">
    <source>
        <dbReference type="EMBL" id="KAJ7638527.1"/>
    </source>
</evidence>
<dbReference type="PROSITE" id="PS00880">
    <property type="entry name" value="ACB_1"/>
    <property type="match status" value="1"/>
</dbReference>
<dbReference type="GO" id="GO:0000062">
    <property type="term" value="F:fatty-acyl-CoA binding"/>
    <property type="evidence" value="ECO:0007669"/>
    <property type="project" value="InterPro"/>
</dbReference>
<dbReference type="Pfam" id="PF00887">
    <property type="entry name" value="ACBP"/>
    <property type="match status" value="1"/>
</dbReference>
<evidence type="ECO:0000313" key="5">
    <source>
        <dbReference type="Proteomes" id="UP001221142"/>
    </source>
</evidence>
<name>A0AAD7C4D8_9AGAR</name>
<keyword evidence="5" id="KW-1185">Reference proteome</keyword>
<dbReference type="PANTHER" id="PTHR23310">
    <property type="entry name" value="ACYL-COA-BINDING PROTEIN, ACBP"/>
    <property type="match status" value="1"/>
</dbReference>
<feature type="compositionally biased region" description="Acidic residues" evidence="2">
    <location>
        <begin position="154"/>
        <end position="164"/>
    </location>
</feature>
<sequence length="444" mass="49252">MDAINRQFDRAVEIVQGLPKTGPIQTGYEDKLTMYSLYKQATVGNVTSPRPGMWDMLGRAKWDAWAKHKDLDSYEAKWLYVGALMKVLRKYSDRTVSADLIQELESYGPNPSGNLDDSHDSDSSGSSTSDERDVRSSHYTQARQMAMPPANEVETSEDETEDEADRVTPAIQPPNRPPSSVSSNRYRTPMAASLATSPPPSVLHRVPESQPMPGFATPSAFGDSSFYPQPSSYVGQFSESSRELTSPTNLYPAHPQYTGQPMQPLPSGRFATPTRPVSRPTIERAIENVQAHMASLSERLESLENISGRISRSRISLSPRVAGSPTWGAGRGSPAQGRHRPEWDLDDLGMWSFVAHPVSHGIEWLREAATFFARDENRSPTMIVVRRLCLDISFLLCVLAAIRALWKKSGVRRREVKAALGILWRAILGTKHSGDTRVMVDRGV</sequence>
<reference evidence="4" key="1">
    <citation type="submission" date="2023-03" db="EMBL/GenBank/DDBJ databases">
        <title>Massive genome expansion in bonnet fungi (Mycena s.s.) driven by repeated elements and novel gene families across ecological guilds.</title>
        <authorList>
            <consortium name="Lawrence Berkeley National Laboratory"/>
            <person name="Harder C.B."/>
            <person name="Miyauchi S."/>
            <person name="Viragh M."/>
            <person name="Kuo A."/>
            <person name="Thoen E."/>
            <person name="Andreopoulos B."/>
            <person name="Lu D."/>
            <person name="Skrede I."/>
            <person name="Drula E."/>
            <person name="Henrissat B."/>
            <person name="Morin E."/>
            <person name="Kohler A."/>
            <person name="Barry K."/>
            <person name="LaButti K."/>
            <person name="Morin E."/>
            <person name="Salamov A."/>
            <person name="Lipzen A."/>
            <person name="Mereny Z."/>
            <person name="Hegedus B."/>
            <person name="Baldrian P."/>
            <person name="Stursova M."/>
            <person name="Weitz H."/>
            <person name="Taylor A."/>
            <person name="Grigoriev I.V."/>
            <person name="Nagy L.G."/>
            <person name="Martin F."/>
            <person name="Kauserud H."/>
        </authorList>
    </citation>
    <scope>NUCLEOTIDE SEQUENCE</scope>
    <source>
        <strain evidence="4">9284</strain>
    </source>
</reference>
<feature type="domain" description="ACB" evidence="3">
    <location>
        <begin position="4"/>
        <end position="93"/>
    </location>
</feature>
<dbReference type="InterPro" id="IPR035984">
    <property type="entry name" value="Acyl-CoA-binding_sf"/>
</dbReference>
<dbReference type="PANTHER" id="PTHR23310:SF133">
    <property type="entry name" value="COA BINDING PROTEIN, PUTATIVE (AFU_ORTHOLOGUE AFUA_1G12300)-RELATED"/>
    <property type="match status" value="1"/>
</dbReference>
<comment type="caution">
    <text evidence="4">The sequence shown here is derived from an EMBL/GenBank/DDBJ whole genome shotgun (WGS) entry which is preliminary data.</text>
</comment>
<feature type="region of interest" description="Disordered" evidence="2">
    <location>
        <begin position="105"/>
        <end position="223"/>
    </location>
</feature>
<dbReference type="PRINTS" id="PR00689">
    <property type="entry name" value="ACOABINDINGP"/>
</dbReference>
<dbReference type="SUPFAM" id="SSF47027">
    <property type="entry name" value="Acyl-CoA binding protein"/>
    <property type="match status" value="1"/>
</dbReference>